<protein>
    <submittedName>
        <fullName evidence="3">3-oxoacid CoA-transferase subunit B</fullName>
    </submittedName>
</protein>
<evidence type="ECO:0000256" key="1">
    <source>
        <dbReference type="ARBA" id="ARBA00007047"/>
    </source>
</evidence>
<name>A0ABS6T7R1_9ENTE</name>
<sequence length="215" mass="22581">MNSRTFIAYRVAQGLKDGDIVNLGIGIPTLVPKFISQDKKVVFQAENGIIGIAAATNPPTPNVFDAGGSSASVAPGGQLINSAESFGLIRSGKVDVTVLGALQVDSKGNLANWQIPGKMVVGYGGAMDLVTCAKKVIIAMEHTAKGTPKILEECEFPLTGVGCVSEIITELGVFEVTPTGLVLTEMSSTTTLDEIKEKTKANYQVAEDLKINQIN</sequence>
<dbReference type="InterPro" id="IPR012791">
    <property type="entry name" value="3-oxoacid_CoA-transf_B"/>
</dbReference>
<comment type="similarity">
    <text evidence="1">Belongs to the 3-oxoacid CoA-transferase subunit B family.</text>
</comment>
<keyword evidence="4" id="KW-1185">Reference proteome</keyword>
<reference evidence="3 4" key="1">
    <citation type="submission" date="2021-06" db="EMBL/GenBank/DDBJ databases">
        <title>Enterococcus alishanensis sp. nov., a novel lactic acid bacterium isolated from fresh coffee beans.</title>
        <authorList>
            <person name="Chen Y.-S."/>
        </authorList>
    </citation>
    <scope>NUCLEOTIDE SEQUENCE [LARGE SCALE GENOMIC DNA]</scope>
    <source>
        <strain evidence="3 4">ALS3</strain>
    </source>
</reference>
<proteinExistence type="inferred from homology"/>
<evidence type="ECO:0000313" key="3">
    <source>
        <dbReference type="EMBL" id="MBV7389146.1"/>
    </source>
</evidence>
<dbReference type="EMBL" id="JAHUZB010000001">
    <property type="protein sequence ID" value="MBV7389146.1"/>
    <property type="molecule type" value="Genomic_DNA"/>
</dbReference>
<dbReference type="NCBIfam" id="TIGR02428">
    <property type="entry name" value="pcaJ_scoB_fam"/>
    <property type="match status" value="1"/>
</dbReference>
<organism evidence="3 4">
    <name type="scientific">Enterococcus alishanensis</name>
    <dbReference type="NCBI Taxonomy" id="1303817"/>
    <lineage>
        <taxon>Bacteria</taxon>
        <taxon>Bacillati</taxon>
        <taxon>Bacillota</taxon>
        <taxon>Bacilli</taxon>
        <taxon>Lactobacillales</taxon>
        <taxon>Enterococcaceae</taxon>
        <taxon>Enterococcus</taxon>
    </lineage>
</organism>
<dbReference type="PANTHER" id="PTHR13707:SF60">
    <property type="entry name" value="ACETATE COA-TRANSFERASE SUBUNIT ALPHA"/>
    <property type="match status" value="1"/>
</dbReference>
<dbReference type="Pfam" id="PF01144">
    <property type="entry name" value="CoA_trans"/>
    <property type="match status" value="1"/>
</dbReference>
<comment type="caution">
    <text evidence="3">The sequence shown here is derived from an EMBL/GenBank/DDBJ whole genome shotgun (WGS) entry which is preliminary data.</text>
</comment>
<dbReference type="InterPro" id="IPR004165">
    <property type="entry name" value="CoA_trans_fam_I"/>
</dbReference>
<dbReference type="SMART" id="SM00882">
    <property type="entry name" value="CoA_trans"/>
    <property type="match status" value="1"/>
</dbReference>
<dbReference type="Proteomes" id="UP000774130">
    <property type="component" value="Unassembled WGS sequence"/>
</dbReference>
<dbReference type="RefSeq" id="WP_218324217.1">
    <property type="nucleotide sequence ID" value="NZ_JAHUZB010000001.1"/>
</dbReference>
<gene>
    <name evidence="3" type="ORF">KUA55_00525</name>
</gene>
<dbReference type="PANTHER" id="PTHR13707">
    <property type="entry name" value="KETOACID-COENZYME A TRANSFERASE"/>
    <property type="match status" value="1"/>
</dbReference>
<evidence type="ECO:0000256" key="2">
    <source>
        <dbReference type="ARBA" id="ARBA00022679"/>
    </source>
</evidence>
<accession>A0ABS6T7R1</accession>
<evidence type="ECO:0000313" key="4">
    <source>
        <dbReference type="Proteomes" id="UP000774130"/>
    </source>
</evidence>
<keyword evidence="2" id="KW-0808">Transferase</keyword>